<dbReference type="InterPro" id="IPR027417">
    <property type="entry name" value="P-loop_NTPase"/>
</dbReference>
<organism evidence="11 12">
    <name type="scientific">Stephanodiscus triporus</name>
    <dbReference type="NCBI Taxonomy" id="2934178"/>
    <lineage>
        <taxon>Eukaryota</taxon>
        <taxon>Sar</taxon>
        <taxon>Stramenopiles</taxon>
        <taxon>Ochrophyta</taxon>
        <taxon>Bacillariophyta</taxon>
        <taxon>Coscinodiscophyceae</taxon>
        <taxon>Thalassiosirophycidae</taxon>
        <taxon>Stephanodiscales</taxon>
        <taxon>Stephanodiscaceae</taxon>
        <taxon>Stephanodiscus</taxon>
    </lineage>
</organism>
<feature type="coiled-coil region" evidence="6">
    <location>
        <begin position="464"/>
        <end position="491"/>
    </location>
</feature>
<feature type="transmembrane region" description="Helical" evidence="8">
    <location>
        <begin position="339"/>
        <end position="360"/>
    </location>
</feature>
<dbReference type="Pfam" id="PF02492">
    <property type="entry name" value="cobW"/>
    <property type="match status" value="1"/>
</dbReference>
<evidence type="ECO:0000256" key="3">
    <source>
        <dbReference type="ARBA" id="ARBA00022692"/>
    </source>
</evidence>
<dbReference type="Gene3D" id="1.20.1420.30">
    <property type="entry name" value="NCX, central ion-binding region"/>
    <property type="match status" value="2"/>
</dbReference>
<feature type="transmembrane region" description="Helical" evidence="8">
    <location>
        <begin position="299"/>
        <end position="318"/>
    </location>
</feature>
<evidence type="ECO:0000256" key="4">
    <source>
        <dbReference type="ARBA" id="ARBA00022989"/>
    </source>
</evidence>
<feature type="region of interest" description="Disordered" evidence="7">
    <location>
        <begin position="60"/>
        <end position="81"/>
    </location>
</feature>
<comment type="subcellular location">
    <subcellularLocation>
        <location evidence="1">Membrane</location>
        <topology evidence="1">Multi-pass membrane protein</topology>
    </subcellularLocation>
</comment>
<feature type="domain" description="CobW/HypB/UreG nucleotide-binding" evidence="10">
    <location>
        <begin position="940"/>
        <end position="1042"/>
    </location>
</feature>
<evidence type="ECO:0000256" key="1">
    <source>
        <dbReference type="ARBA" id="ARBA00004141"/>
    </source>
</evidence>
<accession>A0ABD3NT78</accession>
<comment type="caution">
    <text evidence="11">The sequence shown here is derived from an EMBL/GenBank/DDBJ whole genome shotgun (WGS) entry which is preliminary data.</text>
</comment>
<proteinExistence type="predicted"/>
<dbReference type="InterPro" id="IPR044880">
    <property type="entry name" value="NCX_ion-bd_dom_sf"/>
</dbReference>
<feature type="transmembrane region" description="Helical" evidence="8">
    <location>
        <begin position="140"/>
        <end position="159"/>
    </location>
</feature>
<dbReference type="GO" id="GO:0016020">
    <property type="term" value="C:membrane"/>
    <property type="evidence" value="ECO:0007669"/>
    <property type="project" value="UniProtKB-SubCell"/>
</dbReference>
<keyword evidence="12" id="KW-1185">Reference proteome</keyword>
<evidence type="ECO:0000256" key="5">
    <source>
        <dbReference type="ARBA" id="ARBA00023136"/>
    </source>
</evidence>
<evidence type="ECO:0008006" key="13">
    <source>
        <dbReference type="Google" id="ProtNLM"/>
    </source>
</evidence>
<keyword evidence="2" id="KW-0813">Transport</keyword>
<dbReference type="InterPro" id="IPR036627">
    <property type="entry name" value="CobW-likC_sf"/>
</dbReference>
<feature type="transmembrane region" description="Helical" evidence="8">
    <location>
        <begin position="438"/>
        <end position="456"/>
    </location>
</feature>
<feature type="domain" description="Sodium/calcium exchanger membrane region" evidence="9">
    <location>
        <begin position="799"/>
        <end position="920"/>
    </location>
</feature>
<evidence type="ECO:0000313" key="12">
    <source>
        <dbReference type="Proteomes" id="UP001530315"/>
    </source>
</evidence>
<keyword evidence="4 8" id="KW-1133">Transmembrane helix</keyword>
<protein>
    <recommendedName>
        <fullName evidence="13">CobW C-terminal domain-containing protein</fullName>
    </recommendedName>
</protein>
<evidence type="ECO:0000259" key="10">
    <source>
        <dbReference type="Pfam" id="PF02492"/>
    </source>
</evidence>
<sequence length="1342" mass="146481">MIHRLAEEVDDGEDVAHLVPAEESVTGGISYVSNDHSEEDSSSIVIPPCDVVQHDDYGGPSVNEDCLRDQEGPTGKRTRRPLFPLPLSSLLMSPERHQQHLSTSTSVASSAACSGHFTSSRRRDFEGNKHKSDKRFVTKMALLSTACTAALLFILTVSFSEWRVMPNEDTQPPFQNRIDEDGEDRRLAKAQIISTDSQWQKINRRRRRFLEQQGDSNVDPIDFSTYRCDEIFINTPPPSSSSTSSFGYDKRCQYASTCNGGSGLLLPFVFCLTPHQSTREYTSTFERVANMISLSTTSWLVILSPLLLLQLTLLFRLLGSSADDYFTPSLSMFSNQLGLPPRFAGVTLLALGNGACDISATMNAIASDNKYGYQMSLGGLMGGGMFVITVVAGCVILTNGGVACKGALVRDVMALGVTVTVVASTLERGVVTAGTEKLFISMYVVFVLIVLVADIYHRSVMLPRIRHENAIRELERQLEAERIASQRAGDRLNALFEAECGSVGGNSVTKNDIGTCASAPPRMGGAATTALSAVLAALSNYEGDDLEISDRNNSSAAVSARGNERHHNRNDRPTATGWGIESSIEGSKSWDRPIVLGSSEGILTGKQLCRPQPGWDGMSNLQEDEGGVHQHHSQPPYHFMMEDDIDGVESSVDRYIRLLCIKKGSLGYPAHNWIGAFHDGLQELKEHFREHWRDIIDDEESNRLERCLMICEYPMTLARKLTVSIPCEGSYCRALVALSFALSPLWLGLYLMNSFDVNVWEWRIFGVYVSLTIVIGLVILRFAPGGDGTMSPIIAVPIALYGFVIAASWIDFIADHLVALLEFLGIVARIPNYIMGLTVLAWGNSMPDLSGNVTMARKGLANMAITACFAGPVFSILVGLGCGFGVLRNATNSDVNYVHLTPSIRTGFVFCLLNCSLLLVSGLAINKGMIPSGYGYIAFDSLVETLERLLDMRTDLDYVLIEASGMADPGPVASIFWLDGALESRLRLDGIVACVDARNIGFQLECTSSCAAGGGRGEGGDEAARQIAFADRIIVNKVDLLGRGPIPDRHDDECDNDGDGKDSAAATAIESVIRRIEGINPTAPIRTTTYSRVDDLEWILDANCFDAGRAMDVEAAFRRLSTDDVSDEVLLLGGRPGADAFCIENHSPPNDFDRDVCGLCSAGKMPYADRRHRHTDAVGTIALFGVGSVNLHRINSWLASILWPDQDESDKVLRARLEGKDIPSTFSRYAQSSLGQQGIYRVKGILSVGHVVDDRTRAVVPESNDYVDEGLAAGLVDPRDGLDERKFIVQAVNDLWDVLPASEDLCWDAAETRCCKVIVIGKWLDEGRLRDGFRNCFVSPPG</sequence>
<evidence type="ECO:0000256" key="2">
    <source>
        <dbReference type="ARBA" id="ARBA00022448"/>
    </source>
</evidence>
<evidence type="ECO:0000259" key="9">
    <source>
        <dbReference type="Pfam" id="PF01699"/>
    </source>
</evidence>
<feature type="transmembrane region" description="Helical" evidence="8">
    <location>
        <begin position="407"/>
        <end position="426"/>
    </location>
</feature>
<dbReference type="EMBL" id="JALLAZ020001172">
    <property type="protein sequence ID" value="KAL3779285.1"/>
    <property type="molecule type" value="Genomic_DNA"/>
</dbReference>
<keyword evidence="6" id="KW-0175">Coiled coil</keyword>
<keyword evidence="5 8" id="KW-0472">Membrane</keyword>
<dbReference type="PANTHER" id="PTHR12266:SF0">
    <property type="entry name" value="MITOCHONDRIAL SODIUM_CALCIUM EXCHANGER PROTEIN"/>
    <property type="match status" value="1"/>
</dbReference>
<feature type="transmembrane region" description="Helical" evidence="8">
    <location>
        <begin position="734"/>
        <end position="752"/>
    </location>
</feature>
<evidence type="ECO:0000256" key="8">
    <source>
        <dbReference type="SAM" id="Phobius"/>
    </source>
</evidence>
<dbReference type="PANTHER" id="PTHR12266">
    <property type="entry name" value="NA+/CA2+ K+ INDEPENDENT EXCHANGER"/>
    <property type="match status" value="1"/>
</dbReference>
<evidence type="ECO:0000313" key="11">
    <source>
        <dbReference type="EMBL" id="KAL3779285.1"/>
    </source>
</evidence>
<evidence type="ECO:0000256" key="6">
    <source>
        <dbReference type="SAM" id="Coils"/>
    </source>
</evidence>
<evidence type="ECO:0000256" key="7">
    <source>
        <dbReference type="SAM" id="MobiDB-lite"/>
    </source>
</evidence>
<reference evidence="11 12" key="1">
    <citation type="submission" date="2024-10" db="EMBL/GenBank/DDBJ databases">
        <title>Updated reference genomes for cyclostephanoid diatoms.</title>
        <authorList>
            <person name="Roberts W.R."/>
            <person name="Alverson A.J."/>
        </authorList>
    </citation>
    <scope>NUCLEOTIDE SEQUENCE [LARGE SCALE GENOMIC DNA]</scope>
    <source>
        <strain evidence="11 12">AJA276-08</strain>
    </source>
</reference>
<feature type="transmembrane region" description="Helical" evidence="8">
    <location>
        <begin position="764"/>
        <end position="783"/>
    </location>
</feature>
<dbReference type="Gene3D" id="3.30.1220.10">
    <property type="entry name" value="CobW-like, C-terminal domain"/>
    <property type="match status" value="1"/>
</dbReference>
<feature type="transmembrane region" description="Helical" evidence="8">
    <location>
        <begin position="790"/>
        <end position="810"/>
    </location>
</feature>
<dbReference type="InterPro" id="IPR051359">
    <property type="entry name" value="CaCA_antiporter"/>
</dbReference>
<keyword evidence="3 8" id="KW-0812">Transmembrane</keyword>
<feature type="transmembrane region" description="Helical" evidence="8">
    <location>
        <begin position="907"/>
        <end position="925"/>
    </location>
</feature>
<gene>
    <name evidence="11" type="ORF">ACHAW5_003293</name>
</gene>
<feature type="transmembrane region" description="Helical" evidence="8">
    <location>
        <begin position="863"/>
        <end position="887"/>
    </location>
</feature>
<feature type="domain" description="Sodium/calcium exchanger membrane region" evidence="9">
    <location>
        <begin position="310"/>
        <end position="451"/>
    </location>
</feature>
<dbReference type="Pfam" id="PF01699">
    <property type="entry name" value="Na_Ca_ex"/>
    <property type="match status" value="2"/>
</dbReference>
<dbReference type="Gene3D" id="3.40.50.300">
    <property type="entry name" value="P-loop containing nucleotide triphosphate hydrolases"/>
    <property type="match status" value="1"/>
</dbReference>
<feature type="transmembrane region" description="Helical" evidence="8">
    <location>
        <begin position="816"/>
        <end position="842"/>
    </location>
</feature>
<name>A0ABD3NT78_9STRA</name>
<dbReference type="InterPro" id="IPR003495">
    <property type="entry name" value="CobW/HypB/UreG_nucleotide-bd"/>
</dbReference>
<dbReference type="SUPFAM" id="SSF52540">
    <property type="entry name" value="P-loop containing nucleoside triphosphate hydrolases"/>
    <property type="match status" value="1"/>
</dbReference>
<dbReference type="Proteomes" id="UP001530315">
    <property type="component" value="Unassembled WGS sequence"/>
</dbReference>
<dbReference type="InterPro" id="IPR004837">
    <property type="entry name" value="NaCa_Exmemb"/>
</dbReference>
<feature type="transmembrane region" description="Helical" evidence="8">
    <location>
        <begin position="380"/>
        <end position="400"/>
    </location>
</feature>
<feature type="region of interest" description="Disordered" evidence="7">
    <location>
        <begin position="548"/>
        <end position="584"/>
    </location>
</feature>